<evidence type="ECO:0000313" key="2">
    <source>
        <dbReference type="EMBL" id="KAG9391475.1"/>
    </source>
</evidence>
<gene>
    <name evidence="2" type="ORF">J8273_6235</name>
</gene>
<proteinExistence type="predicted"/>
<protein>
    <submittedName>
        <fullName evidence="2">Uncharacterized protein</fullName>
    </submittedName>
</protein>
<comment type="caution">
    <text evidence="2">The sequence shown here is derived from an EMBL/GenBank/DDBJ whole genome shotgun (WGS) entry which is preliminary data.</text>
</comment>
<feature type="compositionally biased region" description="Acidic residues" evidence="1">
    <location>
        <begin position="267"/>
        <end position="283"/>
    </location>
</feature>
<evidence type="ECO:0000256" key="1">
    <source>
        <dbReference type="SAM" id="MobiDB-lite"/>
    </source>
</evidence>
<sequence>MTGSLNIQTPYRSSDAIIQALITNRHYNKAKEFIFRLADVPKSFSSTTWNSLLIIIQQSSLETIASRRTVLQFLGRLIKRQMRPLQPLPAKFHILECVAASIATLLDRAIRFPDPEVPLFLESRELANELSALSSPYTRSELPVPRLCHAVIGMALYVSAKNQGEGVGRTTAIAQAIRVMRQAVGVKPPEMPKKTRHVSNRGKGHMTNPLDEDGRPLFQAPLMAVLASLHEMSGSNAEFLDVLEEARMKNPVPAVLALARRVLEGVDDTVDEEEEEDEVDSGDEGSVVSEQSITAETVDSDLSDGSRSGSEFSPG</sequence>
<dbReference type="EMBL" id="JAHDYR010000053">
    <property type="protein sequence ID" value="KAG9391475.1"/>
    <property type="molecule type" value="Genomic_DNA"/>
</dbReference>
<organism evidence="2 3">
    <name type="scientific">Carpediemonas membranifera</name>
    <dbReference type="NCBI Taxonomy" id="201153"/>
    <lineage>
        <taxon>Eukaryota</taxon>
        <taxon>Metamonada</taxon>
        <taxon>Carpediemonas-like organisms</taxon>
        <taxon>Carpediemonas</taxon>
    </lineage>
</organism>
<accession>A0A8J6ASS9</accession>
<keyword evidence="3" id="KW-1185">Reference proteome</keyword>
<feature type="compositionally biased region" description="Basic residues" evidence="1">
    <location>
        <begin position="194"/>
        <end position="204"/>
    </location>
</feature>
<name>A0A8J6ASS9_9EUKA</name>
<feature type="compositionally biased region" description="Low complexity" evidence="1">
    <location>
        <begin position="303"/>
        <end position="315"/>
    </location>
</feature>
<feature type="region of interest" description="Disordered" evidence="1">
    <location>
        <begin position="189"/>
        <end position="215"/>
    </location>
</feature>
<dbReference type="Proteomes" id="UP000717585">
    <property type="component" value="Unassembled WGS sequence"/>
</dbReference>
<feature type="region of interest" description="Disordered" evidence="1">
    <location>
        <begin position="267"/>
        <end position="315"/>
    </location>
</feature>
<evidence type="ECO:0000313" key="3">
    <source>
        <dbReference type="Proteomes" id="UP000717585"/>
    </source>
</evidence>
<reference evidence="2" key="1">
    <citation type="submission" date="2021-05" db="EMBL/GenBank/DDBJ databases">
        <title>A free-living protist that lacks canonical eukaryotic 1 DNA replication and segregation systems.</title>
        <authorList>
            <person name="Salas-Leiva D.E."/>
            <person name="Tromer E.C."/>
            <person name="Curtis B.A."/>
            <person name="Jerlstrom-Hultqvist J."/>
            <person name="Kolisko M."/>
            <person name="Yi Z."/>
            <person name="Salas-Leiva J.S."/>
            <person name="Gallot-Lavallee L."/>
            <person name="Kops G.J.P.L."/>
            <person name="Archibald J.M."/>
            <person name="Simpson A.G.B."/>
            <person name="Roger A.J."/>
        </authorList>
    </citation>
    <scope>NUCLEOTIDE SEQUENCE</scope>
    <source>
        <strain evidence="2">BICM</strain>
    </source>
</reference>
<dbReference type="AlphaFoldDB" id="A0A8J6ASS9"/>